<dbReference type="EMBL" id="CP048739">
    <property type="protein sequence ID" value="QIB75160.1"/>
    <property type="molecule type" value="Genomic_DNA"/>
</dbReference>
<protein>
    <submittedName>
        <fullName evidence="2">Uncharacterized protein</fullName>
    </submittedName>
</protein>
<evidence type="ECO:0000313" key="2">
    <source>
        <dbReference type="EMBL" id="QIB75160.1"/>
    </source>
</evidence>
<dbReference type="AlphaFoldDB" id="A0A6C0UIY3"/>
<dbReference type="RefSeq" id="WP_161609399.1">
    <property type="nucleotide sequence ID" value="NZ_CP048739.1"/>
</dbReference>
<feature type="region of interest" description="Disordered" evidence="1">
    <location>
        <begin position="1"/>
        <end position="54"/>
    </location>
</feature>
<sequence length="54" mass="6016">MTQRRTRSRTRTSRSDEGNRTRAGFSLERDGANATRETLTRRTTHGADGGGRHG</sequence>
<evidence type="ECO:0000313" key="3">
    <source>
        <dbReference type="Proteomes" id="UP000465846"/>
    </source>
</evidence>
<accession>A0A6C0UIY3</accession>
<dbReference type="Proteomes" id="UP000465846">
    <property type="component" value="Chromosome"/>
</dbReference>
<dbReference type="GeneID" id="54124643"/>
<feature type="compositionally biased region" description="Basic residues" evidence="1">
    <location>
        <begin position="1"/>
        <end position="12"/>
    </location>
</feature>
<evidence type="ECO:0000256" key="1">
    <source>
        <dbReference type="SAM" id="MobiDB-lite"/>
    </source>
</evidence>
<gene>
    <name evidence="2" type="ORF">G3I44_13235</name>
</gene>
<proteinExistence type="predicted"/>
<name>A0A6C0UIY3_9EURY</name>
<organism evidence="2 3">
    <name type="scientific">Halogeometricum borinquense</name>
    <dbReference type="NCBI Taxonomy" id="60847"/>
    <lineage>
        <taxon>Archaea</taxon>
        <taxon>Methanobacteriati</taxon>
        <taxon>Methanobacteriota</taxon>
        <taxon>Stenosarchaea group</taxon>
        <taxon>Halobacteria</taxon>
        <taxon>Halobacteriales</taxon>
        <taxon>Haloferacaceae</taxon>
        <taxon>Halogeometricum</taxon>
    </lineage>
</organism>
<reference evidence="2 3" key="1">
    <citation type="submission" date="2020-02" db="EMBL/GenBank/DDBJ databases">
        <title>Whole genome sequence of Halogeometricum borinquense strain wsp4.</title>
        <authorList>
            <person name="Verma D.K."/>
            <person name="Gopal K."/>
            <person name="Prasad E.S."/>
        </authorList>
    </citation>
    <scope>NUCLEOTIDE SEQUENCE [LARGE SCALE GENOMIC DNA]</scope>
    <source>
        <strain evidence="3">wsp4</strain>
    </source>
</reference>